<feature type="active site" description="Proton donor" evidence="3">
    <location>
        <position position="83"/>
    </location>
</feature>
<dbReference type="STRING" id="1423750.FC89_GL002399"/>
<dbReference type="EMBL" id="AZGB01000030">
    <property type="protein sequence ID" value="KRM03997.1"/>
    <property type="molecule type" value="Genomic_DNA"/>
</dbReference>
<dbReference type="GO" id="GO:0016835">
    <property type="term" value="F:carbon-oxygen lyase activity"/>
    <property type="evidence" value="ECO:0007669"/>
    <property type="project" value="UniProtKB-UniRule"/>
</dbReference>
<evidence type="ECO:0000313" key="5">
    <source>
        <dbReference type="EMBL" id="KRM03997.1"/>
    </source>
</evidence>
<evidence type="ECO:0000256" key="2">
    <source>
        <dbReference type="ARBA" id="ARBA00023277"/>
    </source>
</evidence>
<dbReference type="InterPro" id="IPR005488">
    <property type="entry name" value="Etherase_MurQ"/>
</dbReference>
<dbReference type="EC" id="4.2.1.126" evidence="3"/>
<comment type="subunit">
    <text evidence="3">Homodimer.</text>
</comment>
<reference evidence="5 6" key="1">
    <citation type="journal article" date="2015" name="Genome Announc.">
        <title>Expanding the biotechnology potential of lactobacilli through comparative genomics of 213 strains and associated genera.</title>
        <authorList>
            <person name="Sun Z."/>
            <person name="Harris H.M."/>
            <person name="McCann A."/>
            <person name="Guo C."/>
            <person name="Argimon S."/>
            <person name="Zhang W."/>
            <person name="Yang X."/>
            <person name="Jeffery I.B."/>
            <person name="Cooney J.C."/>
            <person name="Kagawa T.F."/>
            <person name="Liu W."/>
            <person name="Song Y."/>
            <person name="Salvetti E."/>
            <person name="Wrobel A."/>
            <person name="Rasinkangas P."/>
            <person name="Parkhill J."/>
            <person name="Rea M.C."/>
            <person name="O'Sullivan O."/>
            <person name="Ritari J."/>
            <person name="Douillard F.P."/>
            <person name="Paul Ross R."/>
            <person name="Yang R."/>
            <person name="Briner A.E."/>
            <person name="Felis G.E."/>
            <person name="de Vos W.M."/>
            <person name="Barrangou R."/>
            <person name="Klaenhammer T.R."/>
            <person name="Caufield P.W."/>
            <person name="Cui Y."/>
            <person name="Zhang H."/>
            <person name="O'Toole P.W."/>
        </authorList>
    </citation>
    <scope>NUCLEOTIDE SEQUENCE [LARGE SCALE GENOMIC DNA]</scope>
    <source>
        <strain evidence="5 6">DSM 18630</strain>
    </source>
</reference>
<dbReference type="InterPro" id="IPR005486">
    <property type="entry name" value="Glucokinase_regulatory_CS"/>
</dbReference>
<dbReference type="PROSITE" id="PS51464">
    <property type="entry name" value="SIS"/>
    <property type="match status" value="1"/>
</dbReference>
<evidence type="ECO:0000256" key="1">
    <source>
        <dbReference type="ARBA" id="ARBA00023239"/>
    </source>
</evidence>
<dbReference type="FunFam" id="3.40.50.10490:FF:000014">
    <property type="entry name" value="N-acetylmuramic acid 6-phosphate etherase"/>
    <property type="match status" value="1"/>
</dbReference>
<dbReference type="PANTHER" id="PTHR10088">
    <property type="entry name" value="GLUCOKINASE REGULATORY PROTEIN"/>
    <property type="match status" value="1"/>
</dbReference>
<feature type="active site" evidence="3">
    <location>
        <position position="114"/>
    </location>
</feature>
<dbReference type="AlphaFoldDB" id="A0A0R1VEZ2"/>
<comment type="catalytic activity">
    <reaction evidence="3">
        <text>N-acetyl-D-muramate 6-phosphate + H2O = N-acetyl-D-glucosamine 6-phosphate + (R)-lactate</text>
        <dbReference type="Rhea" id="RHEA:26410"/>
        <dbReference type="ChEBI" id="CHEBI:15377"/>
        <dbReference type="ChEBI" id="CHEBI:16004"/>
        <dbReference type="ChEBI" id="CHEBI:57513"/>
        <dbReference type="ChEBI" id="CHEBI:58722"/>
        <dbReference type="EC" id="4.2.1.126"/>
    </reaction>
</comment>
<dbReference type="GeneID" id="98320051"/>
<proteinExistence type="inferred from homology"/>
<comment type="pathway">
    <text evidence="3">Amino-sugar metabolism; N-acetylmuramate degradation.</text>
</comment>
<evidence type="ECO:0000256" key="3">
    <source>
        <dbReference type="HAMAP-Rule" id="MF_00068"/>
    </source>
</evidence>
<feature type="domain" description="SIS" evidence="4">
    <location>
        <begin position="55"/>
        <end position="218"/>
    </location>
</feature>
<dbReference type="Gene3D" id="1.10.8.1080">
    <property type="match status" value="1"/>
</dbReference>
<comment type="similarity">
    <text evidence="3">Belongs to the GCKR-like family. MurNAc-6-P etherase subfamily.</text>
</comment>
<dbReference type="UniPathway" id="UPA00342"/>
<protein>
    <recommendedName>
        <fullName evidence="3">N-acetylmuramic acid 6-phosphate etherase</fullName>
        <shortName evidence="3">MurNAc-6-P etherase</shortName>
        <ecNumber evidence="3">4.2.1.126</ecNumber>
    </recommendedName>
    <alternativeName>
        <fullName evidence="3">N-acetylmuramic acid 6-phosphate hydrolase</fullName>
    </alternativeName>
    <alternativeName>
        <fullName evidence="3">N-acetylmuramic acid 6-phosphate lyase</fullName>
    </alternativeName>
</protein>
<accession>A0A0R1VEZ2</accession>
<dbReference type="PATRIC" id="fig|1423750.3.peg.2442"/>
<dbReference type="InterPro" id="IPR046348">
    <property type="entry name" value="SIS_dom_sf"/>
</dbReference>
<dbReference type="Gene3D" id="3.40.50.10490">
    <property type="entry name" value="Glucose-6-phosphate isomerase like protein, domain 1"/>
    <property type="match status" value="1"/>
</dbReference>
<dbReference type="Proteomes" id="UP000051451">
    <property type="component" value="Unassembled WGS sequence"/>
</dbReference>
<keyword evidence="1 3" id="KW-0456">Lyase</keyword>
<dbReference type="InterPro" id="IPR001347">
    <property type="entry name" value="SIS_dom"/>
</dbReference>
<comment type="function">
    <text evidence="3">Specifically catalyzes the cleavage of the D-lactyl ether substituent of MurNAc 6-phosphate, producing GlcNAc 6-phosphate and D-lactate.</text>
</comment>
<gene>
    <name evidence="3" type="primary">murQ</name>
    <name evidence="5" type="ORF">FC89_GL002399</name>
</gene>
<dbReference type="NCBIfam" id="TIGR00274">
    <property type="entry name" value="N-acetylmuramic acid 6-phosphate etherase"/>
    <property type="match status" value="1"/>
</dbReference>
<name>A0A0R1VEZ2_9LACO</name>
<dbReference type="InterPro" id="IPR040190">
    <property type="entry name" value="MURQ/GCKR"/>
</dbReference>
<dbReference type="GO" id="GO:0046348">
    <property type="term" value="P:amino sugar catabolic process"/>
    <property type="evidence" value="ECO:0007669"/>
    <property type="project" value="InterPro"/>
</dbReference>
<dbReference type="PANTHER" id="PTHR10088:SF4">
    <property type="entry name" value="GLUCOKINASE REGULATORY PROTEIN"/>
    <property type="match status" value="1"/>
</dbReference>
<keyword evidence="6" id="KW-1185">Reference proteome</keyword>
<dbReference type="NCBIfam" id="NF003915">
    <property type="entry name" value="PRK05441.1"/>
    <property type="match status" value="1"/>
</dbReference>
<dbReference type="GO" id="GO:0009254">
    <property type="term" value="P:peptidoglycan turnover"/>
    <property type="evidence" value="ECO:0007669"/>
    <property type="project" value="TreeGrafter"/>
</dbReference>
<sequence>MGVEKLVTEQRNPATVAIDQMSTREIIQTINQEDQKVATAVATQTKIIAQAVDLLSQRFSEGGRLVYCGAGTSGRLGVLDAAELVPTFGLDPNQAIGLIAGGQKAMFQAVEGAEDSAELAVSDLKHINFSAQDTLIAIASSGRTPYAIGALKYSNQLKAKSIAVVCVPQSEMEKQADLTIAPIVGPEVITGSTRMKAGTAQKMVLNMLSTGVMIKAGKVYQNLMVDVLPTNEKLVNRAIRIIQATTGKDHQAAKQLLTAAKQRVPVAIVMGKTGMEYPVAAAYLKKNANQVAVAIQQWQREQELSSN</sequence>
<comment type="miscellaneous">
    <text evidence="3">A lyase-type mechanism (elimination/hydration) is suggested for the cleavage of the lactyl ether bond of MurNAc 6-phosphate, with the formation of an alpha,beta-unsaturated aldehyde intermediate with (E)-stereochemistry, followed by the syn addition of water to give product.</text>
</comment>
<dbReference type="SUPFAM" id="SSF53697">
    <property type="entry name" value="SIS domain"/>
    <property type="match status" value="1"/>
</dbReference>
<dbReference type="RefSeq" id="WP_057872738.1">
    <property type="nucleotide sequence ID" value="NZ_AZGB01000030.1"/>
</dbReference>
<dbReference type="GO" id="GO:0097173">
    <property type="term" value="P:N-acetylmuramic acid catabolic process"/>
    <property type="evidence" value="ECO:0007669"/>
    <property type="project" value="UniProtKB-UniPathway"/>
</dbReference>
<dbReference type="PROSITE" id="PS01272">
    <property type="entry name" value="GCKR"/>
    <property type="match status" value="1"/>
</dbReference>
<dbReference type="HAMAP" id="MF_00068">
    <property type="entry name" value="MurQ"/>
    <property type="match status" value="1"/>
</dbReference>
<dbReference type="NCBIfam" id="NF009222">
    <property type="entry name" value="PRK12570.1"/>
    <property type="match status" value="1"/>
</dbReference>
<dbReference type="CDD" id="cd05007">
    <property type="entry name" value="SIS_Etherase"/>
    <property type="match status" value="1"/>
</dbReference>
<dbReference type="GO" id="GO:0016803">
    <property type="term" value="F:ether hydrolase activity"/>
    <property type="evidence" value="ECO:0007669"/>
    <property type="project" value="TreeGrafter"/>
</dbReference>
<comment type="caution">
    <text evidence="5">The sequence shown here is derived from an EMBL/GenBank/DDBJ whole genome shotgun (WGS) entry which is preliminary data.</text>
</comment>
<evidence type="ECO:0000313" key="6">
    <source>
        <dbReference type="Proteomes" id="UP000051451"/>
    </source>
</evidence>
<dbReference type="OrthoDB" id="9813395at2"/>
<dbReference type="GO" id="GO:0097367">
    <property type="term" value="F:carbohydrate derivative binding"/>
    <property type="evidence" value="ECO:0007669"/>
    <property type="project" value="InterPro"/>
</dbReference>
<organism evidence="5 6">
    <name type="scientific">Liquorilactobacillus ghanensis DSM 18630</name>
    <dbReference type="NCBI Taxonomy" id="1423750"/>
    <lineage>
        <taxon>Bacteria</taxon>
        <taxon>Bacillati</taxon>
        <taxon>Bacillota</taxon>
        <taxon>Bacilli</taxon>
        <taxon>Lactobacillales</taxon>
        <taxon>Lactobacillaceae</taxon>
        <taxon>Liquorilactobacillus</taxon>
    </lineage>
</organism>
<evidence type="ECO:0000259" key="4">
    <source>
        <dbReference type="PROSITE" id="PS51464"/>
    </source>
</evidence>
<dbReference type="Pfam" id="PF22645">
    <property type="entry name" value="GKRP_SIS_N"/>
    <property type="match status" value="1"/>
</dbReference>
<keyword evidence="2 3" id="KW-0119">Carbohydrate metabolism</keyword>